<dbReference type="SUPFAM" id="SSF160719">
    <property type="entry name" value="gpW/gp25-like"/>
    <property type="match status" value="1"/>
</dbReference>
<comment type="caution">
    <text evidence="2">The sequence shown here is derived from an EMBL/GenBank/DDBJ whole genome shotgun (WGS) entry which is preliminary data.</text>
</comment>
<dbReference type="EMBL" id="JADMKS010000001">
    <property type="protein sequence ID" value="MBF6635566.1"/>
    <property type="molecule type" value="Genomic_DNA"/>
</dbReference>
<feature type="domain" description="IraD/Gp25-like" evidence="1">
    <location>
        <begin position="11"/>
        <end position="91"/>
    </location>
</feature>
<accession>A0AA41BV07</accession>
<evidence type="ECO:0000259" key="1">
    <source>
        <dbReference type="Pfam" id="PF04965"/>
    </source>
</evidence>
<evidence type="ECO:0000313" key="3">
    <source>
        <dbReference type="Proteomes" id="UP000705283"/>
    </source>
</evidence>
<organism evidence="2 3">
    <name type="scientific">Rouxiella silvae</name>
    <dbReference type="NCBI Taxonomy" id="1646373"/>
    <lineage>
        <taxon>Bacteria</taxon>
        <taxon>Pseudomonadati</taxon>
        <taxon>Pseudomonadota</taxon>
        <taxon>Gammaproteobacteria</taxon>
        <taxon>Enterobacterales</taxon>
        <taxon>Yersiniaceae</taxon>
        <taxon>Rouxiella</taxon>
    </lineage>
</organism>
<protein>
    <submittedName>
        <fullName evidence="2">GPW/gp25 family protein</fullName>
    </submittedName>
</protein>
<dbReference type="Pfam" id="PF04965">
    <property type="entry name" value="GPW_gp25"/>
    <property type="match status" value="1"/>
</dbReference>
<dbReference type="AlphaFoldDB" id="A0AA41BV07"/>
<reference evidence="2" key="2">
    <citation type="submission" date="2022-09" db="EMBL/GenBank/DDBJ databases">
        <title>Rouxiella aceris sp. nov., isolated from tree sap and emended description of the genus Rhouxiella.</title>
        <authorList>
            <person name="Kim I.S."/>
        </authorList>
    </citation>
    <scope>NUCLEOTIDE SEQUENCE</scope>
    <source>
        <strain evidence="2">SAP-2</strain>
    </source>
</reference>
<evidence type="ECO:0000313" key="2">
    <source>
        <dbReference type="EMBL" id="MBF6635566.1"/>
    </source>
</evidence>
<dbReference type="InterPro" id="IPR007048">
    <property type="entry name" value="IraD/Gp25-like"/>
</dbReference>
<proteinExistence type="predicted"/>
<dbReference type="Proteomes" id="UP000705283">
    <property type="component" value="Unassembled WGS sequence"/>
</dbReference>
<name>A0AA41BV07_9GAMM</name>
<gene>
    <name evidence="2" type="ORF">ITX54_02655</name>
</gene>
<dbReference type="Gene3D" id="3.10.450.40">
    <property type="match status" value="1"/>
</dbReference>
<sequence>MNSTTGKACEDEAHLRQSIADILMTPLGSRVMRREYGSAIPSLIDEPDNDVTRLRLISAAVIALWRWEPRITPSSVSFARSEQGALTMAITSQRSDTLSAVTTDITLTGGL</sequence>
<reference evidence="2" key="1">
    <citation type="submission" date="2020-11" db="EMBL/GenBank/DDBJ databases">
        <authorList>
            <person name="Lee S.D."/>
        </authorList>
    </citation>
    <scope>NUCLEOTIDE SEQUENCE</scope>
    <source>
        <strain evidence="2">SAP-2</strain>
    </source>
</reference>